<evidence type="ECO:0000259" key="2">
    <source>
        <dbReference type="Pfam" id="PF00391"/>
    </source>
</evidence>
<dbReference type="InterPro" id="IPR036637">
    <property type="entry name" value="Phosphohistidine_dom_sf"/>
</dbReference>
<evidence type="ECO:0000313" key="5">
    <source>
        <dbReference type="Proteomes" id="UP001378592"/>
    </source>
</evidence>
<dbReference type="Gene3D" id="3.30.470.20">
    <property type="entry name" value="ATP-grasp fold, B domain"/>
    <property type="match status" value="1"/>
</dbReference>
<keyword evidence="5" id="KW-1185">Reference proteome</keyword>
<evidence type="ECO:0000259" key="3">
    <source>
        <dbReference type="Pfam" id="PF01326"/>
    </source>
</evidence>
<dbReference type="InterPro" id="IPR008279">
    <property type="entry name" value="PEP-util_enz_mobile_dom"/>
</dbReference>
<proteinExistence type="inferred from homology"/>
<sequence length="1378" mass="150905">MDAAEMGDAALSAFQAAALFVLPVAAWLMLSAAAAPPPHPIYSRPGWNQFLKRGWARLALWRRRRSGRRARGLGVGLWAEGASPPPNCGPAGRLLPTQLEERLEGPQELLGDESAEVLWLWGDDPHSGAQLLLRMERRPQRPCPEPWLHLRLPGGACYTLPGPAPGRAAATAGAQGSTAWAAAGLHLEVLEPMRRWRLRFNGLLRRIDEEHISKENNDEEKQPVIEPVSFRFLWRAASQPVELQGDWHPALQANALALEPWRDGRWLAMTREWGEGYDQWGTLRGEASAGGGESGGAAVHELHLRGLRRRRWGAARAGAWRYRGLALSAWGASGLRVALRAAASARGGLSRATWGHVQQPDTVQRAVSWTDLDLPSLVQHPDALPKHLVVRFSAGDRNYTADVYPMLHKAAERRSEGVRVFTVPFDSYINTTQATGVIEFWFRCEEPRAIPRAVPFALGAVAEAAAAALPEAPSAAEEAAAEAALVLAFEEPACRSTRLVGGKGASLALMSALQRPQVRVPAGFCVTAAALHRQLHGAPELLSAVRRVEEAASQGDHDALRHACEQAERALEEAPLEASVEAEARRALEELLAAEGAEPRVAVRSSALGEDSEELSAAGQNETLLGLRGADEVLRGLRRCWASLYAFQSVEYRRQHGQPIICGMGVVVQVMVPAEKAGVLFTHHPVSGAAHQILITANYGLGETVVSAQVEPDMIVLERDWQDNLSIAETSCGTKRHRMQMDDEGGVTSHEIESSESKQLCLYPEEILRLGKIGIELENAYGGPRDIEWAIVNDDVHLLQSRPITSLDAWTPSELLHELDGAIPTDTEVQTIGNTGEVFPKLTSPLAQSILIPVLDKAVCTSAHADYCRHCSNTINTSHHRVLLNVHNTMYRALEEKMTTAWKVGEIAIYGHVASTPELFGYGLERYGTMTNKGKIMNLVDALKNSVLNNRRVKKAEEVLKSIKMNDCKYTTPEMLYLAITQNINKLLEVAHFHSWTSRVSVFSQIVAMSILTEGSEDLTTEHYNDISLLLSSCSDVVSAEVPTDIKAIADCIAKSERGAEFCSLPPDLAVEWLQANTGEVAAVYKKFISKHGYRCIQEFDFMSETWSMKPDDVVGTIQTMVSSYNVNEAVKEVVSAEDTVMRLKSVKHDKTRKVLSLLLPWCRRTVASRERTKASFIGVVHQLRLAYRRLAQMLVAGGRLPDAHLIFFLTHYELGQLLATRSAALIAKAGRRQRLWPQWEKLKLPEMVIGLPKPIDTSPLPRGEGDGEGVVRLKGTPVWAGTVMGRACVVHHLGEISQLRKGDILVTRSTDIGWSPYFPLLGGVVTELGGLISHGAVVAREYGLPCIVGVEGATDHFKTGDTVLLVGTTGTLEKVDS</sequence>
<dbReference type="Gene3D" id="3.50.30.10">
    <property type="entry name" value="Phosphohistidine domain"/>
    <property type="match status" value="1"/>
</dbReference>
<organism evidence="4 5">
    <name type="scientific">Gryllus longicercus</name>
    <dbReference type="NCBI Taxonomy" id="2509291"/>
    <lineage>
        <taxon>Eukaryota</taxon>
        <taxon>Metazoa</taxon>
        <taxon>Ecdysozoa</taxon>
        <taxon>Arthropoda</taxon>
        <taxon>Hexapoda</taxon>
        <taxon>Insecta</taxon>
        <taxon>Pterygota</taxon>
        <taxon>Neoptera</taxon>
        <taxon>Polyneoptera</taxon>
        <taxon>Orthoptera</taxon>
        <taxon>Ensifera</taxon>
        <taxon>Gryllidea</taxon>
        <taxon>Grylloidea</taxon>
        <taxon>Gryllidae</taxon>
        <taxon>Gryllinae</taxon>
        <taxon>Gryllus</taxon>
    </lineage>
</organism>
<dbReference type="Pfam" id="PF00391">
    <property type="entry name" value="PEP-utilizers"/>
    <property type="match status" value="1"/>
</dbReference>
<comment type="similarity">
    <text evidence="1">Belongs to the PEP-utilizing enzyme family.</text>
</comment>
<dbReference type="InterPro" id="IPR051549">
    <property type="entry name" value="PEP_Utilizing_Enz"/>
</dbReference>
<dbReference type="Gene3D" id="3.30.1490.20">
    <property type="entry name" value="ATP-grasp fold, A domain"/>
    <property type="match status" value="1"/>
</dbReference>
<dbReference type="GO" id="GO:0016301">
    <property type="term" value="F:kinase activity"/>
    <property type="evidence" value="ECO:0007669"/>
    <property type="project" value="InterPro"/>
</dbReference>
<dbReference type="GO" id="GO:0005524">
    <property type="term" value="F:ATP binding"/>
    <property type="evidence" value="ECO:0007669"/>
    <property type="project" value="InterPro"/>
</dbReference>
<dbReference type="PANTHER" id="PTHR43615:SF1">
    <property type="entry name" value="PPDK_N DOMAIN-CONTAINING PROTEIN"/>
    <property type="match status" value="1"/>
</dbReference>
<accession>A0AAN9V8H2</accession>
<evidence type="ECO:0008006" key="6">
    <source>
        <dbReference type="Google" id="ProtNLM"/>
    </source>
</evidence>
<dbReference type="Pfam" id="PF01326">
    <property type="entry name" value="PPDK_N"/>
    <property type="match status" value="1"/>
</dbReference>
<evidence type="ECO:0000313" key="4">
    <source>
        <dbReference type="EMBL" id="KAK7790437.1"/>
    </source>
</evidence>
<reference evidence="4 5" key="1">
    <citation type="submission" date="2024-03" db="EMBL/GenBank/DDBJ databases">
        <title>The genome assembly and annotation of the cricket Gryllus longicercus Weissman &amp; Gray.</title>
        <authorList>
            <person name="Szrajer S."/>
            <person name="Gray D."/>
            <person name="Ylla G."/>
        </authorList>
    </citation>
    <scope>NUCLEOTIDE SEQUENCE [LARGE SCALE GENOMIC DNA]</scope>
    <source>
        <strain evidence="4">DAG 2021-001</strain>
        <tissue evidence="4">Whole body minus gut</tissue>
    </source>
</reference>
<name>A0AAN9V8H2_9ORTH</name>
<feature type="domain" description="PEP-utilising enzyme mobile" evidence="2">
    <location>
        <begin position="1301"/>
        <end position="1371"/>
    </location>
</feature>
<dbReference type="InterPro" id="IPR013815">
    <property type="entry name" value="ATP_grasp_subdomain_1"/>
</dbReference>
<dbReference type="EMBL" id="JAZDUA010000625">
    <property type="protein sequence ID" value="KAK7790437.1"/>
    <property type="molecule type" value="Genomic_DNA"/>
</dbReference>
<dbReference type="SUPFAM" id="SSF52009">
    <property type="entry name" value="Phosphohistidine domain"/>
    <property type="match status" value="1"/>
</dbReference>
<dbReference type="Proteomes" id="UP001378592">
    <property type="component" value="Unassembled WGS sequence"/>
</dbReference>
<dbReference type="PANTHER" id="PTHR43615">
    <property type="entry name" value="PHOSPHOENOLPYRUVATE SYNTHASE-RELATED"/>
    <property type="match status" value="1"/>
</dbReference>
<evidence type="ECO:0000256" key="1">
    <source>
        <dbReference type="ARBA" id="ARBA00007837"/>
    </source>
</evidence>
<gene>
    <name evidence="4" type="ORF">R5R35_009486</name>
</gene>
<feature type="domain" description="Pyruvate phosphate dikinase AMP/ATP-binding" evidence="3">
    <location>
        <begin position="498"/>
        <end position="809"/>
    </location>
</feature>
<dbReference type="InterPro" id="IPR002192">
    <property type="entry name" value="PPDK_AMP/ATP-bd"/>
</dbReference>
<dbReference type="SUPFAM" id="SSF56059">
    <property type="entry name" value="Glutathione synthetase ATP-binding domain-like"/>
    <property type="match status" value="1"/>
</dbReference>
<protein>
    <recommendedName>
        <fullName evidence="6">Phosphoenolpyruvate synthase</fullName>
    </recommendedName>
</protein>
<comment type="caution">
    <text evidence="4">The sequence shown here is derived from an EMBL/GenBank/DDBJ whole genome shotgun (WGS) entry which is preliminary data.</text>
</comment>